<keyword evidence="9" id="KW-0812">Transmembrane</keyword>
<dbReference type="EC" id="2.7.13.3" evidence="2"/>
<evidence type="ECO:0000313" key="11">
    <source>
        <dbReference type="EMBL" id="MEJ5094824.1"/>
    </source>
</evidence>
<evidence type="ECO:0000256" key="2">
    <source>
        <dbReference type="ARBA" id="ARBA00012438"/>
    </source>
</evidence>
<evidence type="ECO:0000256" key="6">
    <source>
        <dbReference type="ARBA" id="ARBA00022777"/>
    </source>
</evidence>
<evidence type="ECO:0000256" key="3">
    <source>
        <dbReference type="ARBA" id="ARBA00022553"/>
    </source>
</evidence>
<keyword evidence="9" id="KW-1133">Transmembrane helix</keyword>
<dbReference type="Proteomes" id="UP001380365">
    <property type="component" value="Unassembled WGS sequence"/>
</dbReference>
<evidence type="ECO:0000259" key="10">
    <source>
        <dbReference type="SMART" id="SM00911"/>
    </source>
</evidence>
<comment type="catalytic activity">
    <reaction evidence="1">
        <text>ATP + protein L-histidine = ADP + protein N-phospho-L-histidine.</text>
        <dbReference type="EC" id="2.7.13.3"/>
    </reaction>
</comment>
<name>A0ABU8Q635_9SPHN</name>
<protein>
    <recommendedName>
        <fullName evidence="2">histidine kinase</fullName>
        <ecNumber evidence="2">2.7.13.3</ecNumber>
    </recommendedName>
</protein>
<dbReference type="InterPro" id="IPR036890">
    <property type="entry name" value="HATPase_C_sf"/>
</dbReference>
<keyword evidence="7" id="KW-0067">ATP-binding</keyword>
<evidence type="ECO:0000256" key="9">
    <source>
        <dbReference type="SAM" id="Phobius"/>
    </source>
</evidence>
<feature type="transmembrane region" description="Helical" evidence="9">
    <location>
        <begin position="60"/>
        <end position="82"/>
    </location>
</feature>
<gene>
    <name evidence="11" type="ORF">WH159_09780</name>
</gene>
<reference evidence="11 12" key="1">
    <citation type="submission" date="2023-12" db="EMBL/GenBank/DDBJ databases">
        <title>Gut-associated functions are favored during microbiome assembly across C. elegans life.</title>
        <authorList>
            <person name="Zimmermann J."/>
        </authorList>
    </citation>
    <scope>NUCLEOTIDE SEQUENCE [LARGE SCALE GENOMIC DNA]</scope>
    <source>
        <strain evidence="11 12">JUb134</strain>
    </source>
</reference>
<dbReference type="Gene3D" id="3.30.565.10">
    <property type="entry name" value="Histidine kinase-like ATPase, C-terminal domain"/>
    <property type="match status" value="1"/>
</dbReference>
<keyword evidence="4" id="KW-0808">Transferase</keyword>
<dbReference type="Pfam" id="PF07536">
    <property type="entry name" value="HWE_HK"/>
    <property type="match status" value="1"/>
</dbReference>
<dbReference type="EMBL" id="JBBGZA010000001">
    <property type="protein sequence ID" value="MEJ5094824.1"/>
    <property type="molecule type" value="Genomic_DNA"/>
</dbReference>
<dbReference type="SMART" id="SM00911">
    <property type="entry name" value="HWE_HK"/>
    <property type="match status" value="1"/>
</dbReference>
<keyword evidence="8" id="KW-0175">Coiled coil</keyword>
<feature type="transmembrane region" description="Helical" evidence="9">
    <location>
        <begin position="117"/>
        <end position="137"/>
    </location>
</feature>
<evidence type="ECO:0000256" key="4">
    <source>
        <dbReference type="ARBA" id="ARBA00022679"/>
    </source>
</evidence>
<evidence type="ECO:0000313" key="12">
    <source>
        <dbReference type="Proteomes" id="UP001380365"/>
    </source>
</evidence>
<keyword evidence="3" id="KW-0597">Phosphoprotein</keyword>
<sequence>MEVLLGPKGGSLPPCGAMDRLQSSPTFDRLLTWSLLRQPSAPARYAVTTLLLIGTALLRVLFVTSLLPYLLFIPVVLLLALLMGRKIGLYAAGLSALLAGMTLVDASIPWLLTGTQWIATLLYGAVMIGVTLVAAELRAAFQRSGRLTAELAEANASLATANADLAEHEQQLQLVNQELGHRLKNQLAIVQAVAGQTLRQSSDIKAAGEALSFRLAALARATDMLTATEWRSADLHMLARETLANHAGLADRVRIHGPEVRFNPQVALGLTLVLHELMTNATKYGALSNDTGLVHLNWSLEVRAVPGEQRFHLVWREVGGPPVAVPSKRGFGSVMIERSLRSYFRGETAISYAPDGVVFRIDAPFDAADAAEE</sequence>
<evidence type="ECO:0000256" key="5">
    <source>
        <dbReference type="ARBA" id="ARBA00022741"/>
    </source>
</evidence>
<comment type="caution">
    <text evidence="11">The sequence shown here is derived from an EMBL/GenBank/DDBJ whole genome shotgun (WGS) entry which is preliminary data.</text>
</comment>
<dbReference type="GO" id="GO:0016301">
    <property type="term" value="F:kinase activity"/>
    <property type="evidence" value="ECO:0007669"/>
    <property type="project" value="UniProtKB-KW"/>
</dbReference>
<evidence type="ECO:0000256" key="7">
    <source>
        <dbReference type="ARBA" id="ARBA00022840"/>
    </source>
</evidence>
<evidence type="ECO:0000256" key="8">
    <source>
        <dbReference type="SAM" id="Coils"/>
    </source>
</evidence>
<feature type="coiled-coil region" evidence="8">
    <location>
        <begin position="151"/>
        <end position="178"/>
    </location>
</feature>
<keyword evidence="5" id="KW-0547">Nucleotide-binding</keyword>
<organism evidence="11 12">
    <name type="scientific">Sphingomonas molluscorum</name>
    <dbReference type="NCBI Taxonomy" id="418184"/>
    <lineage>
        <taxon>Bacteria</taxon>
        <taxon>Pseudomonadati</taxon>
        <taxon>Pseudomonadota</taxon>
        <taxon>Alphaproteobacteria</taxon>
        <taxon>Sphingomonadales</taxon>
        <taxon>Sphingomonadaceae</taxon>
        <taxon>Sphingomonas</taxon>
    </lineage>
</organism>
<dbReference type="PANTHER" id="PTHR41523">
    <property type="entry name" value="TWO-COMPONENT SYSTEM SENSOR PROTEIN"/>
    <property type="match status" value="1"/>
</dbReference>
<feature type="domain" description="Signal transduction histidine kinase HWE region" evidence="10">
    <location>
        <begin position="178"/>
        <end position="259"/>
    </location>
</feature>
<dbReference type="RefSeq" id="WP_239555412.1">
    <property type="nucleotide sequence ID" value="NZ_JBBGZA010000001.1"/>
</dbReference>
<keyword evidence="9" id="KW-0472">Membrane</keyword>
<evidence type="ECO:0000256" key="1">
    <source>
        <dbReference type="ARBA" id="ARBA00000085"/>
    </source>
</evidence>
<keyword evidence="12" id="KW-1185">Reference proteome</keyword>
<feature type="transmembrane region" description="Helical" evidence="9">
    <location>
        <begin position="89"/>
        <end position="111"/>
    </location>
</feature>
<proteinExistence type="predicted"/>
<dbReference type="InterPro" id="IPR011102">
    <property type="entry name" value="Sig_transdc_His_kinase_HWE"/>
</dbReference>
<accession>A0ABU8Q635</accession>
<keyword evidence="6 11" id="KW-0418">Kinase</keyword>
<dbReference type="PANTHER" id="PTHR41523:SF7">
    <property type="entry name" value="HISTIDINE KINASE"/>
    <property type="match status" value="1"/>
</dbReference>